<gene>
    <name evidence="1" type="ORF">CPOL0286_LOCUS15983</name>
</gene>
<sequence>MTGRSSASDIVCCVEFADGSMLVMTRFALFFFLNNNAEPLWELKLPDVLLIQQQARRLRLLCLLPKARLREQCGSHMQAQDIELPSIASAEDLYESMRIACLNSRATPMGPTPPCPLLRSVLLPRAVGLS</sequence>
<dbReference type="AlphaFoldDB" id="A0A7S4N129"/>
<accession>A0A7S4N129</accession>
<proteinExistence type="predicted"/>
<name>A0A7S4N129_9EUKA</name>
<reference evidence="1" key="1">
    <citation type="submission" date="2021-01" db="EMBL/GenBank/DDBJ databases">
        <authorList>
            <person name="Corre E."/>
            <person name="Pelletier E."/>
            <person name="Niang G."/>
            <person name="Scheremetjew M."/>
            <person name="Finn R."/>
            <person name="Kale V."/>
            <person name="Holt S."/>
            <person name="Cochrane G."/>
            <person name="Meng A."/>
            <person name="Brown T."/>
            <person name="Cohen L."/>
        </authorList>
    </citation>
    <scope>NUCLEOTIDE SEQUENCE</scope>
    <source>
        <strain evidence="1">UIO037</strain>
    </source>
</reference>
<evidence type="ECO:0000313" key="1">
    <source>
        <dbReference type="EMBL" id="CAE2258402.1"/>
    </source>
</evidence>
<protein>
    <submittedName>
        <fullName evidence="1">Uncharacterized protein</fullName>
    </submittedName>
</protein>
<organism evidence="1">
    <name type="scientific">Prymnesium polylepis</name>
    <dbReference type="NCBI Taxonomy" id="72548"/>
    <lineage>
        <taxon>Eukaryota</taxon>
        <taxon>Haptista</taxon>
        <taxon>Haptophyta</taxon>
        <taxon>Prymnesiophyceae</taxon>
        <taxon>Prymnesiales</taxon>
        <taxon>Prymnesiaceae</taxon>
        <taxon>Prymnesium</taxon>
    </lineage>
</organism>
<dbReference type="EMBL" id="HBKO01035121">
    <property type="protein sequence ID" value="CAE2258402.1"/>
    <property type="molecule type" value="Transcribed_RNA"/>
</dbReference>